<dbReference type="PANTHER" id="PTHR43827:SF3">
    <property type="entry name" value="NADP-DEPENDENT OXIDOREDUCTASE DOMAIN-CONTAINING PROTEIN"/>
    <property type="match status" value="1"/>
</dbReference>
<feature type="binding site" evidence="5">
    <location>
        <position position="114"/>
    </location>
    <ligand>
        <name>substrate</name>
    </ligand>
</feature>
<name>A0A139HWT3_9PEZI</name>
<feature type="site" description="Lowers pKa of active site Tyr" evidence="6">
    <location>
        <position position="81"/>
    </location>
</feature>
<dbReference type="Pfam" id="PF00248">
    <property type="entry name" value="Aldo_ket_red"/>
    <property type="match status" value="1"/>
</dbReference>
<evidence type="ECO:0000256" key="3">
    <source>
        <dbReference type="ARBA" id="ARBA00023002"/>
    </source>
</evidence>
<evidence type="ECO:0000259" key="8">
    <source>
        <dbReference type="Pfam" id="PF00248"/>
    </source>
</evidence>
<evidence type="ECO:0000256" key="2">
    <source>
        <dbReference type="ARBA" id="ARBA00022857"/>
    </source>
</evidence>
<dbReference type="PRINTS" id="PR00069">
    <property type="entry name" value="ALDKETRDTASE"/>
</dbReference>
<evidence type="ECO:0000256" key="5">
    <source>
        <dbReference type="PIRSR" id="PIRSR000097-2"/>
    </source>
</evidence>
<dbReference type="GO" id="GO:0016616">
    <property type="term" value="F:oxidoreductase activity, acting on the CH-OH group of donors, NAD or NADP as acceptor"/>
    <property type="evidence" value="ECO:0007669"/>
    <property type="project" value="UniProtKB-ARBA"/>
</dbReference>
<reference evidence="9 10" key="1">
    <citation type="submission" date="2015-07" db="EMBL/GenBank/DDBJ databases">
        <title>Comparative genomics of the Sigatoka disease complex on banana suggests a link between parallel evolutionary changes in Pseudocercospora fijiensis and Pseudocercospora eumusae and increased virulence on the banana host.</title>
        <authorList>
            <person name="Chang T.-C."/>
            <person name="Salvucci A."/>
            <person name="Crous P.W."/>
            <person name="Stergiopoulos I."/>
        </authorList>
    </citation>
    <scope>NUCLEOTIDE SEQUENCE [LARGE SCALE GENOMIC DNA]</scope>
    <source>
        <strain evidence="9 10">CBS 114824</strain>
    </source>
</reference>
<dbReference type="InterPro" id="IPR036812">
    <property type="entry name" value="NAD(P)_OxRdtase_dom_sf"/>
</dbReference>
<dbReference type="EMBL" id="LFZN01000004">
    <property type="protein sequence ID" value="KXT06925.1"/>
    <property type="molecule type" value="Genomic_DNA"/>
</dbReference>
<evidence type="ECO:0000313" key="10">
    <source>
        <dbReference type="Proteomes" id="UP000070133"/>
    </source>
</evidence>
<evidence type="ECO:0000256" key="6">
    <source>
        <dbReference type="PIRSR" id="PIRSR000097-3"/>
    </source>
</evidence>
<feature type="region of interest" description="Disordered" evidence="7">
    <location>
        <begin position="131"/>
        <end position="151"/>
    </location>
</feature>
<dbReference type="InterPro" id="IPR020471">
    <property type="entry name" value="AKR"/>
</dbReference>
<dbReference type="Gene3D" id="3.20.20.100">
    <property type="entry name" value="NADP-dependent oxidoreductase domain"/>
    <property type="match status" value="1"/>
</dbReference>
<keyword evidence="10" id="KW-1185">Reference proteome</keyword>
<comment type="caution">
    <text evidence="9">The sequence shown here is derived from an EMBL/GenBank/DDBJ whole genome shotgun (WGS) entry which is preliminary data.</text>
</comment>
<sequence length="359" mass="39537">MSLPKSFSIKVAGGKTIDMPSVGFGTWAAGDTSWAKDSTLTALKEGYRHIDGAWMYGVDEAVGQAIKECGVPREEIFYTSKAWPHFFSPENVELCLDKVLHQTGLEYVDLFLVHWPFALKPISRSALEESFSTPTASNEEKGILTDPSSGKPAIDYEHTSTPINKKVGQHGSFLPTWKAMQELVRKGKTRAIGVSNFSIPDIEVLLDESKEIPISCNQVEAHPWLPQTELLEYCKKHEILVSCYSPFAGQKSDGGKPLIKDEKVVELAEKNGMDAGQLLQSWAVQRGTVPLGKSQTPARIKSNLDVKKLSEEDVKTLDGLAIPNDEGRTVNGHLMFGLPLFDKPGQAAHINDVQYQSKV</sequence>
<dbReference type="EMBL" id="LFZN01000004">
    <property type="protein sequence ID" value="KXT06926.1"/>
    <property type="molecule type" value="Genomic_DNA"/>
</dbReference>
<dbReference type="PIRSF" id="PIRSF000097">
    <property type="entry name" value="AKR"/>
    <property type="match status" value="1"/>
</dbReference>
<comment type="similarity">
    <text evidence="1">Belongs to the aldo/keto reductase family.</text>
</comment>
<dbReference type="PANTHER" id="PTHR43827">
    <property type="entry name" value="2,5-DIKETO-D-GLUCONIC ACID REDUCTASE"/>
    <property type="match status" value="1"/>
</dbReference>
<protein>
    <recommendedName>
        <fullName evidence="8">NADP-dependent oxidoreductase domain-containing protein</fullName>
    </recommendedName>
</protein>
<dbReference type="InterPro" id="IPR018170">
    <property type="entry name" value="Aldo/ket_reductase_CS"/>
</dbReference>
<gene>
    <name evidence="9" type="ORF">AC578_7154</name>
</gene>
<feature type="active site" description="Proton donor" evidence="4">
    <location>
        <position position="56"/>
    </location>
</feature>
<proteinExistence type="inferred from homology"/>
<organism evidence="9 10">
    <name type="scientific">Pseudocercospora eumusae</name>
    <dbReference type="NCBI Taxonomy" id="321146"/>
    <lineage>
        <taxon>Eukaryota</taxon>
        <taxon>Fungi</taxon>
        <taxon>Dikarya</taxon>
        <taxon>Ascomycota</taxon>
        <taxon>Pezizomycotina</taxon>
        <taxon>Dothideomycetes</taxon>
        <taxon>Dothideomycetidae</taxon>
        <taxon>Mycosphaerellales</taxon>
        <taxon>Mycosphaerellaceae</taxon>
        <taxon>Pseudocercospora</taxon>
    </lineage>
</organism>
<dbReference type="PROSITE" id="PS00062">
    <property type="entry name" value="ALDOKETO_REDUCTASE_2"/>
    <property type="match status" value="1"/>
</dbReference>
<dbReference type="AlphaFoldDB" id="A0A139HWT3"/>
<keyword evidence="3" id="KW-0560">Oxidoreductase</keyword>
<keyword evidence="2" id="KW-0521">NADP</keyword>
<feature type="domain" description="NADP-dependent oxidoreductase" evidence="8">
    <location>
        <begin position="22"/>
        <end position="320"/>
    </location>
</feature>
<dbReference type="InterPro" id="IPR023210">
    <property type="entry name" value="NADP_OxRdtase_dom"/>
</dbReference>
<dbReference type="CDD" id="cd19071">
    <property type="entry name" value="AKR_AKR1-5-like"/>
    <property type="match status" value="1"/>
</dbReference>
<dbReference type="SUPFAM" id="SSF51430">
    <property type="entry name" value="NAD(P)-linked oxidoreductase"/>
    <property type="match status" value="1"/>
</dbReference>
<accession>A0A139HWT3</accession>
<dbReference type="OrthoDB" id="1937984at2759"/>
<evidence type="ECO:0000256" key="4">
    <source>
        <dbReference type="PIRSR" id="PIRSR000097-1"/>
    </source>
</evidence>
<dbReference type="Proteomes" id="UP000070133">
    <property type="component" value="Unassembled WGS sequence"/>
</dbReference>
<evidence type="ECO:0000256" key="7">
    <source>
        <dbReference type="SAM" id="MobiDB-lite"/>
    </source>
</evidence>
<evidence type="ECO:0000313" key="9">
    <source>
        <dbReference type="EMBL" id="KXT06925.1"/>
    </source>
</evidence>
<evidence type="ECO:0000256" key="1">
    <source>
        <dbReference type="ARBA" id="ARBA00007905"/>
    </source>
</evidence>